<gene>
    <name evidence="1" type="ORF">IAB99_05270</name>
</gene>
<dbReference type="EMBL" id="JADIMH010000030">
    <property type="protein sequence ID" value="MBO8467157.1"/>
    <property type="molecule type" value="Genomic_DNA"/>
</dbReference>
<protein>
    <submittedName>
        <fullName evidence="1">Uncharacterized protein</fullName>
    </submittedName>
</protein>
<evidence type="ECO:0000313" key="2">
    <source>
        <dbReference type="Proteomes" id="UP000823660"/>
    </source>
</evidence>
<reference evidence="1" key="1">
    <citation type="submission" date="2020-10" db="EMBL/GenBank/DDBJ databases">
        <authorList>
            <person name="Gilroy R."/>
        </authorList>
    </citation>
    <scope>NUCLEOTIDE SEQUENCE</scope>
    <source>
        <strain evidence="1">B1-15692</strain>
    </source>
</reference>
<proteinExistence type="predicted"/>
<comment type="caution">
    <text evidence="1">The sequence shown here is derived from an EMBL/GenBank/DDBJ whole genome shotgun (WGS) entry which is preliminary data.</text>
</comment>
<accession>A0A9D9I7F3</accession>
<name>A0A9D9I7F3_9BACT</name>
<reference evidence="1" key="2">
    <citation type="journal article" date="2021" name="PeerJ">
        <title>Extensive microbial diversity within the chicken gut microbiome revealed by metagenomics and culture.</title>
        <authorList>
            <person name="Gilroy R."/>
            <person name="Ravi A."/>
            <person name="Getino M."/>
            <person name="Pursley I."/>
            <person name="Horton D.L."/>
            <person name="Alikhan N.F."/>
            <person name="Baker D."/>
            <person name="Gharbi K."/>
            <person name="Hall N."/>
            <person name="Watson M."/>
            <person name="Adriaenssens E.M."/>
            <person name="Foster-Nyarko E."/>
            <person name="Jarju S."/>
            <person name="Secka A."/>
            <person name="Antonio M."/>
            <person name="Oren A."/>
            <person name="Chaudhuri R.R."/>
            <person name="La Ragione R."/>
            <person name="Hildebrand F."/>
            <person name="Pallen M.J."/>
        </authorList>
    </citation>
    <scope>NUCLEOTIDE SEQUENCE</scope>
    <source>
        <strain evidence="1">B1-15692</strain>
    </source>
</reference>
<dbReference type="Proteomes" id="UP000823660">
    <property type="component" value="Unassembled WGS sequence"/>
</dbReference>
<dbReference type="AlphaFoldDB" id="A0A9D9I7F3"/>
<evidence type="ECO:0000313" key="1">
    <source>
        <dbReference type="EMBL" id="MBO8467157.1"/>
    </source>
</evidence>
<sequence>MAKKTVISKVLDAEAVDGIIEFPQNKTLYVDQFTDMAPVKPGDVFQPETMDDVFAKYQPEKRNVQMADINGQPVKENFKFNAIKDFDDKELIRQSSYLSGQKAAVDSYRAIEQQLIKNKVLRRAFEDPEGRKHLVSALQALLSELENN</sequence>
<organism evidence="1 2">
    <name type="scientific">Candidatus Cryptobacteroides faecipullorum</name>
    <dbReference type="NCBI Taxonomy" id="2840764"/>
    <lineage>
        <taxon>Bacteria</taxon>
        <taxon>Pseudomonadati</taxon>
        <taxon>Bacteroidota</taxon>
        <taxon>Bacteroidia</taxon>
        <taxon>Bacteroidales</taxon>
        <taxon>Candidatus Cryptobacteroides</taxon>
    </lineage>
</organism>